<dbReference type="AlphaFoldDB" id="A0A225E3A3"/>
<evidence type="ECO:0000313" key="2">
    <source>
        <dbReference type="Proteomes" id="UP000214646"/>
    </source>
</evidence>
<reference evidence="2" key="1">
    <citation type="submission" date="2017-06" db="EMBL/GenBank/DDBJ databases">
        <title>Genome analysis of Fimbriiglobus ruber SP5, the first member of the order Planctomycetales with confirmed chitinolytic capability.</title>
        <authorList>
            <person name="Ravin N.V."/>
            <person name="Rakitin A.L."/>
            <person name="Ivanova A.A."/>
            <person name="Beletsky A.V."/>
            <person name="Kulichevskaya I.S."/>
            <person name="Mardanov A.V."/>
            <person name="Dedysh S.N."/>
        </authorList>
    </citation>
    <scope>NUCLEOTIDE SEQUENCE [LARGE SCALE GENOMIC DNA]</scope>
    <source>
        <strain evidence="2">SP5</strain>
    </source>
</reference>
<dbReference type="NCBIfam" id="TIGR03009">
    <property type="entry name" value="plancto_dom_2"/>
    <property type="match status" value="1"/>
</dbReference>
<evidence type="ECO:0000313" key="1">
    <source>
        <dbReference type="EMBL" id="OWK45278.1"/>
    </source>
</evidence>
<comment type="caution">
    <text evidence="1">The sequence shown here is derived from an EMBL/GenBank/DDBJ whole genome shotgun (WGS) entry which is preliminary data.</text>
</comment>
<sequence>MLCSSFAVAVTLATVAGPQSSLPAHLAAWERAMAATTNFYCPKLTLARRNTVAKTTTISTGSFLAMKPDRVRFRLIPQAKKTTKADPNNYFAYIITGDALWEYTGETKKIVEFRFVPGENADGAAPWTDPERWLTSALARVYSGLTTHPVFAVAAGQFEPGQLTERFHVRVVKEDKHYVYLELRPRNPAEQDRYKKLVVALMLPGEGHKPYVPAQVRVVTADGQEIEDWRFENGVVNATGVAAAQFQYVKPPDGWTVVKLPPGAPAKDAPAK</sequence>
<dbReference type="OrthoDB" id="284609at2"/>
<dbReference type="EMBL" id="NIDE01000002">
    <property type="protein sequence ID" value="OWK45278.1"/>
    <property type="molecule type" value="Genomic_DNA"/>
</dbReference>
<dbReference type="RefSeq" id="WP_088253025.1">
    <property type="nucleotide sequence ID" value="NZ_NIDE01000002.1"/>
</dbReference>
<dbReference type="Proteomes" id="UP000214646">
    <property type="component" value="Unassembled WGS sequence"/>
</dbReference>
<gene>
    <name evidence="1" type="ORF">FRUB_01609</name>
</gene>
<name>A0A225E3A3_9BACT</name>
<protein>
    <submittedName>
        <fullName evidence="1">Uncharacterized protein</fullName>
    </submittedName>
</protein>
<proteinExistence type="predicted"/>
<organism evidence="1 2">
    <name type="scientific">Fimbriiglobus ruber</name>
    <dbReference type="NCBI Taxonomy" id="1908690"/>
    <lineage>
        <taxon>Bacteria</taxon>
        <taxon>Pseudomonadati</taxon>
        <taxon>Planctomycetota</taxon>
        <taxon>Planctomycetia</taxon>
        <taxon>Gemmatales</taxon>
        <taxon>Gemmataceae</taxon>
        <taxon>Fimbriiglobus</taxon>
    </lineage>
</organism>
<dbReference type="InterPro" id="IPR017461">
    <property type="entry name" value="CHP03009_planctomycetes"/>
</dbReference>
<keyword evidence="2" id="KW-1185">Reference proteome</keyword>
<accession>A0A225E3A3</accession>
<dbReference type="Gene3D" id="2.50.20.10">
    <property type="entry name" value="Lipoprotein localisation LolA/LolB/LppX"/>
    <property type="match status" value="1"/>
</dbReference>